<gene>
    <name evidence="1" type="ORF">K1T71_013268</name>
</gene>
<name>A0ACC1CI03_9NEOP</name>
<protein>
    <submittedName>
        <fullName evidence="1">Uncharacterized protein</fullName>
    </submittedName>
</protein>
<sequence>MKFNKNIVHGILGGHDTNIEIAPYQVNYGDICGAVLIHCRWALTTAHCGTKENYIRVGSKRRLEGPKVKILSHIIHPQYGLQHEFDYDVQLLRFYRSLHFSKLVSAIRLCEGNCGRYVFVSGWGYSEEKGEYNEVLQQIHIKIVPMTICQSYKQSWYNNTLTPRMFCAGGREQDACQGDSGGGAVTSGRLVGLSSFGFGCGRNYPGVYTNISEREIFKWIHYYTGLD</sequence>
<keyword evidence="2" id="KW-1185">Reference proteome</keyword>
<organism evidence="1 2">
    <name type="scientific">Dendrolimus kikuchii</name>
    <dbReference type="NCBI Taxonomy" id="765133"/>
    <lineage>
        <taxon>Eukaryota</taxon>
        <taxon>Metazoa</taxon>
        <taxon>Ecdysozoa</taxon>
        <taxon>Arthropoda</taxon>
        <taxon>Hexapoda</taxon>
        <taxon>Insecta</taxon>
        <taxon>Pterygota</taxon>
        <taxon>Neoptera</taxon>
        <taxon>Endopterygota</taxon>
        <taxon>Lepidoptera</taxon>
        <taxon>Glossata</taxon>
        <taxon>Ditrysia</taxon>
        <taxon>Bombycoidea</taxon>
        <taxon>Lasiocampidae</taxon>
        <taxon>Dendrolimus</taxon>
    </lineage>
</organism>
<dbReference type="Proteomes" id="UP000824533">
    <property type="component" value="Linkage Group LG25"/>
</dbReference>
<evidence type="ECO:0000313" key="1">
    <source>
        <dbReference type="EMBL" id="KAJ0171069.1"/>
    </source>
</evidence>
<dbReference type="EMBL" id="CM034411">
    <property type="protein sequence ID" value="KAJ0171069.1"/>
    <property type="molecule type" value="Genomic_DNA"/>
</dbReference>
<accession>A0ACC1CI03</accession>
<reference evidence="1 2" key="1">
    <citation type="journal article" date="2021" name="Front. Genet.">
        <title>Chromosome-Level Genome Assembly Reveals Significant Gene Expansion in the Toll and IMD Signaling Pathways of Dendrolimus kikuchii.</title>
        <authorList>
            <person name="Zhou J."/>
            <person name="Wu P."/>
            <person name="Xiong Z."/>
            <person name="Liu N."/>
            <person name="Zhao N."/>
            <person name="Ji M."/>
            <person name="Qiu Y."/>
            <person name="Yang B."/>
        </authorList>
    </citation>
    <scope>NUCLEOTIDE SEQUENCE [LARGE SCALE GENOMIC DNA]</scope>
    <source>
        <strain evidence="1">Ann1</strain>
    </source>
</reference>
<evidence type="ECO:0000313" key="2">
    <source>
        <dbReference type="Proteomes" id="UP000824533"/>
    </source>
</evidence>
<proteinExistence type="predicted"/>
<comment type="caution">
    <text evidence="1">The sequence shown here is derived from an EMBL/GenBank/DDBJ whole genome shotgun (WGS) entry which is preliminary data.</text>
</comment>